<dbReference type="AlphaFoldDB" id="A0A1I1UXS3"/>
<keyword evidence="1" id="KW-1133">Transmembrane helix</keyword>
<gene>
    <name evidence="2" type="ORF">SAMN05216378_1285</name>
</gene>
<accession>A0A1I1UXS3</accession>
<sequence length="66" mass="7622">MIGLLGAFIVFLAAGFIIMRELRLHRREVWTFAIITCTGFVLWVSIEVDHPLDLNKAISWMIESIF</sequence>
<keyword evidence="1" id="KW-0472">Membrane</keyword>
<feature type="transmembrane region" description="Helical" evidence="1">
    <location>
        <begin position="6"/>
        <end position="22"/>
    </location>
</feature>
<dbReference type="Proteomes" id="UP000198855">
    <property type="component" value="Unassembled WGS sequence"/>
</dbReference>
<evidence type="ECO:0000313" key="3">
    <source>
        <dbReference type="Proteomes" id="UP000198855"/>
    </source>
</evidence>
<protein>
    <submittedName>
        <fullName evidence="2">Uncharacterized protein</fullName>
    </submittedName>
</protein>
<evidence type="ECO:0000313" key="2">
    <source>
        <dbReference type="EMBL" id="SFD75586.1"/>
    </source>
</evidence>
<dbReference type="EMBL" id="FOMT01000001">
    <property type="protein sequence ID" value="SFD75586.1"/>
    <property type="molecule type" value="Genomic_DNA"/>
</dbReference>
<keyword evidence="1" id="KW-0812">Transmembrane</keyword>
<reference evidence="3" key="1">
    <citation type="submission" date="2016-10" db="EMBL/GenBank/DDBJ databases">
        <authorList>
            <person name="Varghese N."/>
            <person name="Submissions S."/>
        </authorList>
    </citation>
    <scope>NUCLEOTIDE SEQUENCE [LARGE SCALE GENOMIC DNA]</scope>
    <source>
        <strain evidence="3">CGMCC 1.10784</strain>
    </source>
</reference>
<dbReference type="STRING" id="1045775.SAMN05216378_1285"/>
<keyword evidence="3" id="KW-1185">Reference proteome</keyword>
<proteinExistence type="predicted"/>
<evidence type="ECO:0000256" key="1">
    <source>
        <dbReference type="SAM" id="Phobius"/>
    </source>
</evidence>
<organism evidence="2 3">
    <name type="scientific">Paenibacillus catalpae</name>
    <dbReference type="NCBI Taxonomy" id="1045775"/>
    <lineage>
        <taxon>Bacteria</taxon>
        <taxon>Bacillati</taxon>
        <taxon>Bacillota</taxon>
        <taxon>Bacilli</taxon>
        <taxon>Bacillales</taxon>
        <taxon>Paenibacillaceae</taxon>
        <taxon>Paenibacillus</taxon>
    </lineage>
</organism>
<feature type="transmembrane region" description="Helical" evidence="1">
    <location>
        <begin position="29"/>
        <end position="46"/>
    </location>
</feature>
<name>A0A1I1UXS3_9BACL</name>